<dbReference type="RefSeq" id="WP_249893354.1">
    <property type="nucleotide sequence ID" value="NZ_CP082904.1"/>
</dbReference>
<dbReference type="Proteomes" id="UP001056635">
    <property type="component" value="Chromosome"/>
</dbReference>
<organism evidence="1 2">
    <name type="scientific">Mixta hanseatica</name>
    <dbReference type="NCBI Taxonomy" id="2872648"/>
    <lineage>
        <taxon>Bacteria</taxon>
        <taxon>Pseudomonadati</taxon>
        <taxon>Pseudomonadota</taxon>
        <taxon>Gammaproteobacteria</taxon>
        <taxon>Enterobacterales</taxon>
        <taxon>Erwiniaceae</taxon>
        <taxon>Mixta</taxon>
    </lineage>
</organism>
<reference evidence="1" key="1">
    <citation type="submission" date="2021-09" db="EMBL/GenBank/DDBJ databases">
        <title>First case of bloodstream infection caused by Mixta hanseatica sp. nov., a member of the Erwiniaceae family.</title>
        <authorList>
            <person name="Both A."/>
            <person name="Huang J."/>
            <person name="Wenzel P."/>
            <person name="Aepfelbacher M."/>
            <person name="Rohde H."/>
            <person name="Christner M."/>
            <person name="Hentschke M."/>
        </authorList>
    </citation>
    <scope>NUCLEOTIDE SEQUENCE</scope>
    <source>
        <strain evidence="1">X22927</strain>
    </source>
</reference>
<keyword evidence="2" id="KW-1185">Reference proteome</keyword>
<proteinExistence type="predicted"/>
<accession>A0ABY4RAN7</accession>
<sequence length="50" mass="5810">MHEVRSGCLAAAGALGILKQEKRFLEEQHFRLMNEKVMYYAAIKKRTNMP</sequence>
<protein>
    <submittedName>
        <fullName evidence="1">Uncharacterized protein</fullName>
    </submittedName>
</protein>
<dbReference type="EMBL" id="CP082904">
    <property type="protein sequence ID" value="UQY44757.1"/>
    <property type="molecule type" value="Genomic_DNA"/>
</dbReference>
<evidence type="ECO:0000313" key="1">
    <source>
        <dbReference type="EMBL" id="UQY44757.1"/>
    </source>
</evidence>
<gene>
    <name evidence="1" type="ORF">K6958_03440</name>
</gene>
<name>A0ABY4RAN7_9GAMM</name>
<evidence type="ECO:0000313" key="2">
    <source>
        <dbReference type="Proteomes" id="UP001056635"/>
    </source>
</evidence>